<evidence type="ECO:0000256" key="4">
    <source>
        <dbReference type="SAM" id="Phobius"/>
    </source>
</evidence>
<dbReference type="Pfam" id="PF12833">
    <property type="entry name" value="HTH_18"/>
    <property type="match status" value="1"/>
</dbReference>
<dbReference type="AlphaFoldDB" id="A0A1D9GGP3"/>
<protein>
    <recommendedName>
        <fullName evidence="5">HTH araC/xylS-type domain-containing protein</fullName>
    </recommendedName>
</protein>
<name>A0A1D9GGP3_9GAMM</name>
<dbReference type="EMBL" id="CP017715">
    <property type="protein sequence ID" value="AOY86704.1"/>
    <property type="molecule type" value="Genomic_DNA"/>
</dbReference>
<evidence type="ECO:0000259" key="5">
    <source>
        <dbReference type="PROSITE" id="PS01124"/>
    </source>
</evidence>
<keyword evidence="3" id="KW-0804">Transcription</keyword>
<dbReference type="GO" id="GO:0003700">
    <property type="term" value="F:DNA-binding transcription factor activity"/>
    <property type="evidence" value="ECO:0007669"/>
    <property type="project" value="InterPro"/>
</dbReference>
<dbReference type="PRINTS" id="PR00032">
    <property type="entry name" value="HTHARAC"/>
</dbReference>
<dbReference type="SMART" id="SM00342">
    <property type="entry name" value="HTH_ARAC"/>
    <property type="match status" value="1"/>
</dbReference>
<accession>A0A1D9GGP3</accession>
<keyword evidence="1" id="KW-0805">Transcription regulation</keyword>
<feature type="transmembrane region" description="Helical" evidence="4">
    <location>
        <begin position="188"/>
        <end position="207"/>
    </location>
</feature>
<feature type="transmembrane region" description="Helical" evidence="4">
    <location>
        <begin position="37"/>
        <end position="61"/>
    </location>
</feature>
<dbReference type="PANTHER" id="PTHR43280:SF29">
    <property type="entry name" value="ARAC-FAMILY TRANSCRIPTIONAL REGULATOR"/>
    <property type="match status" value="1"/>
</dbReference>
<evidence type="ECO:0000313" key="6">
    <source>
        <dbReference type="EMBL" id="AOY86704.1"/>
    </source>
</evidence>
<dbReference type="Proteomes" id="UP000177445">
    <property type="component" value="Chromosome"/>
</dbReference>
<feature type="transmembrane region" description="Helical" evidence="4">
    <location>
        <begin position="100"/>
        <end position="120"/>
    </location>
</feature>
<dbReference type="STRING" id="1874317.BKP64_00110"/>
<dbReference type="SUPFAM" id="SSF46689">
    <property type="entry name" value="Homeodomain-like"/>
    <property type="match status" value="1"/>
</dbReference>
<keyword evidence="7" id="KW-1185">Reference proteome</keyword>
<keyword evidence="2" id="KW-0238">DNA-binding</keyword>
<feature type="domain" description="HTH araC/xylS-type" evidence="5">
    <location>
        <begin position="271"/>
        <end position="374"/>
    </location>
</feature>
<sequence>MFLTLPQLVLFGVISQFLFLILLCIAPSKTRRLPRLLLALMLAGLVGTLLEVFLHTTGLAFSYPDTAFTGTILGMLQPGAIFVYAQSVMYRDFRLRLRHLAHLLPVLGAIVVFTLGYYSLPAKAQAKMLSDSHYPGVMDSVVLAIVLHGIVLGYLVATLKKISRFGVELRNIFSDLGNKELSWLRNLLLAYGTAWSLSLVYCLLAHVMRVPGVHQSLTIATTMVSVVVLLPMSVLAFRQPTLFAGIAPTLLDTEAPSGANAKDRSPEPLTSRIEQVMEQHQPYLHSNLTVDRLARLADVAPRELSQFLNQQMGKNFYEFVNGYRIEHARRRLADPAETTTITDIMYESGFNSKSVFNTLFRKTTGKTPSQYRHSFANNG</sequence>
<feature type="transmembrane region" description="Helical" evidence="4">
    <location>
        <begin position="219"/>
        <end position="237"/>
    </location>
</feature>
<dbReference type="GO" id="GO:0043565">
    <property type="term" value="F:sequence-specific DNA binding"/>
    <property type="evidence" value="ECO:0007669"/>
    <property type="project" value="InterPro"/>
</dbReference>
<evidence type="ECO:0000313" key="7">
    <source>
        <dbReference type="Proteomes" id="UP000177445"/>
    </source>
</evidence>
<dbReference type="PROSITE" id="PS01124">
    <property type="entry name" value="HTH_ARAC_FAMILY_2"/>
    <property type="match status" value="1"/>
</dbReference>
<feature type="transmembrane region" description="Helical" evidence="4">
    <location>
        <begin position="67"/>
        <end position="88"/>
    </location>
</feature>
<gene>
    <name evidence="6" type="ORF">BKP64_00110</name>
</gene>
<dbReference type="Gene3D" id="1.10.10.60">
    <property type="entry name" value="Homeodomain-like"/>
    <property type="match status" value="2"/>
</dbReference>
<dbReference type="InterPro" id="IPR009057">
    <property type="entry name" value="Homeodomain-like_sf"/>
</dbReference>
<keyword evidence="4" id="KW-0812">Transmembrane</keyword>
<dbReference type="PANTHER" id="PTHR43280">
    <property type="entry name" value="ARAC-FAMILY TRANSCRIPTIONAL REGULATOR"/>
    <property type="match status" value="1"/>
</dbReference>
<dbReference type="InterPro" id="IPR020449">
    <property type="entry name" value="Tscrpt_reg_AraC-type_HTH"/>
</dbReference>
<dbReference type="KEGG" id="msq:BKP64_00110"/>
<proteinExistence type="predicted"/>
<evidence type="ECO:0000256" key="3">
    <source>
        <dbReference type="ARBA" id="ARBA00023163"/>
    </source>
</evidence>
<dbReference type="OrthoDB" id="345413at2"/>
<keyword evidence="4" id="KW-1133">Transmembrane helix</keyword>
<dbReference type="RefSeq" id="WP_070964318.1">
    <property type="nucleotide sequence ID" value="NZ_CP017715.1"/>
</dbReference>
<feature type="transmembrane region" description="Helical" evidence="4">
    <location>
        <begin position="6"/>
        <end position="25"/>
    </location>
</feature>
<dbReference type="InterPro" id="IPR018060">
    <property type="entry name" value="HTH_AraC"/>
</dbReference>
<feature type="transmembrane region" description="Helical" evidence="4">
    <location>
        <begin position="140"/>
        <end position="159"/>
    </location>
</feature>
<evidence type="ECO:0000256" key="1">
    <source>
        <dbReference type="ARBA" id="ARBA00023015"/>
    </source>
</evidence>
<evidence type="ECO:0000256" key="2">
    <source>
        <dbReference type="ARBA" id="ARBA00023125"/>
    </source>
</evidence>
<keyword evidence="4" id="KW-0472">Membrane</keyword>
<organism evidence="6 7">
    <name type="scientific">Marinobacter salinus</name>
    <dbReference type="NCBI Taxonomy" id="1874317"/>
    <lineage>
        <taxon>Bacteria</taxon>
        <taxon>Pseudomonadati</taxon>
        <taxon>Pseudomonadota</taxon>
        <taxon>Gammaproteobacteria</taxon>
        <taxon>Pseudomonadales</taxon>
        <taxon>Marinobacteraceae</taxon>
        <taxon>Marinobacter</taxon>
    </lineage>
</organism>
<reference evidence="6 7" key="1">
    <citation type="submission" date="2016-10" db="EMBL/GenBank/DDBJ databases">
        <title>Marinobacter salinus sp. nov., a moderately halophilic bacterium isolated from a tidal flat environment.</title>
        <authorList>
            <person name="Park S.-J."/>
        </authorList>
    </citation>
    <scope>NUCLEOTIDE SEQUENCE [LARGE SCALE GENOMIC DNA]</scope>
    <source>
        <strain evidence="6 7">Hb8</strain>
    </source>
</reference>